<dbReference type="PANTHER" id="PTHR46963:SF2">
    <property type="match status" value="1"/>
</dbReference>
<dbReference type="Proteomes" id="UP001249851">
    <property type="component" value="Unassembled WGS sequence"/>
</dbReference>
<evidence type="ECO:0000256" key="1">
    <source>
        <dbReference type="SAM" id="MobiDB-lite"/>
    </source>
</evidence>
<feature type="region of interest" description="Disordered" evidence="1">
    <location>
        <begin position="340"/>
        <end position="362"/>
    </location>
</feature>
<accession>A0AAD9V0Y1</accession>
<dbReference type="InterPro" id="IPR042838">
    <property type="entry name" value="KIAA1958"/>
</dbReference>
<dbReference type="PANTHER" id="PTHR46963">
    <property type="entry name" value="SIMILAR TO RIKEN CDNA E130308A19"/>
    <property type="match status" value="1"/>
</dbReference>
<comment type="caution">
    <text evidence="2">The sequence shown here is derived from an EMBL/GenBank/DDBJ whole genome shotgun (WGS) entry which is preliminary data.</text>
</comment>
<dbReference type="EMBL" id="JARQWQ010000052">
    <property type="protein sequence ID" value="KAK2557072.1"/>
    <property type="molecule type" value="Genomic_DNA"/>
</dbReference>
<reference evidence="2" key="2">
    <citation type="journal article" date="2023" name="Science">
        <title>Genomic signatures of disease resistance in endangered staghorn corals.</title>
        <authorList>
            <person name="Vollmer S.V."/>
            <person name="Selwyn J.D."/>
            <person name="Despard B.A."/>
            <person name="Roesel C.L."/>
        </authorList>
    </citation>
    <scope>NUCLEOTIDE SEQUENCE</scope>
    <source>
        <strain evidence="2">K2</strain>
    </source>
</reference>
<gene>
    <name evidence="2" type="ORF">P5673_020948</name>
</gene>
<dbReference type="AlphaFoldDB" id="A0AAD9V0Y1"/>
<reference evidence="2" key="1">
    <citation type="journal article" date="2023" name="G3 (Bethesda)">
        <title>Whole genome assembly and annotation of the endangered Caribbean coral Acropora cervicornis.</title>
        <authorList>
            <person name="Selwyn J.D."/>
            <person name="Vollmer S.V."/>
        </authorList>
    </citation>
    <scope>NUCLEOTIDE SEQUENCE</scope>
    <source>
        <strain evidence="2">K2</strain>
    </source>
</reference>
<organism evidence="2 3">
    <name type="scientific">Acropora cervicornis</name>
    <name type="common">Staghorn coral</name>
    <dbReference type="NCBI Taxonomy" id="6130"/>
    <lineage>
        <taxon>Eukaryota</taxon>
        <taxon>Metazoa</taxon>
        <taxon>Cnidaria</taxon>
        <taxon>Anthozoa</taxon>
        <taxon>Hexacorallia</taxon>
        <taxon>Scleractinia</taxon>
        <taxon>Astrocoeniina</taxon>
        <taxon>Acroporidae</taxon>
        <taxon>Acropora</taxon>
    </lineage>
</organism>
<name>A0AAD9V0Y1_ACRCE</name>
<feature type="compositionally biased region" description="Low complexity" evidence="1">
    <location>
        <begin position="345"/>
        <end position="362"/>
    </location>
</feature>
<evidence type="ECO:0000313" key="2">
    <source>
        <dbReference type="EMBL" id="KAK2557072.1"/>
    </source>
</evidence>
<proteinExistence type="predicted"/>
<sequence length="463" mass="52440">MDELEKINWSNDFYSDIFSLHLDSLFSTVELENLEMNENRTVCEVEDTTNQASERVVFAETTIETNNLPVPDESRFPLTSNELLEETLKQAENKNTNRSTATWMKIWSSWAKSRNINDSIETMAPATLNEVLQKFYLEVSKQDGSEYEPDSLKVMQAALERHLSAHKYPYSLINSREFASSRAVLDAKAKQLQNARIRQEKKSRTAVQHSRRGVFLVQWPVRSRQDHYDAHVQDFEVVWIQLEGGEMAKCVRFNENPTQTRTGGLTVEHRKTPQEMWATDGGPKDPLRLFEEKSVVAKLKKAGQPRHKIIQITGHANESSLDDYDEIEEGERRALSHIISGYPGTHTKTTSKTPPSSSSASLLPSLHSVLIPSSSESTLASTEQTSAPFFTHQATHTPPQMPVAHTLNESAGHHFINCTVKIQNYFGSQSTNEASSSTVECQIGEFARSPRRKRRRAYIIDSE</sequence>
<keyword evidence="3" id="KW-1185">Reference proteome</keyword>
<evidence type="ECO:0000313" key="3">
    <source>
        <dbReference type="Proteomes" id="UP001249851"/>
    </source>
</evidence>
<protein>
    <submittedName>
        <fullName evidence="2">Uncharacterized protein</fullName>
    </submittedName>
</protein>